<reference evidence="13" key="1">
    <citation type="submission" date="2021-12" db="EMBL/GenBank/DDBJ databases">
        <authorList>
            <person name="Rodrigo-Torres L."/>
            <person name="Arahal R. D."/>
            <person name="Lucena T."/>
        </authorList>
    </citation>
    <scope>NUCLEOTIDE SEQUENCE</scope>
    <source>
        <strain evidence="13">CECT 8419</strain>
    </source>
</reference>
<keyword evidence="3 8" id="KW-1134">Transmembrane beta strand</keyword>
<keyword evidence="5 9" id="KW-0798">TonB box</keyword>
<dbReference type="InterPro" id="IPR023997">
    <property type="entry name" value="TonB-dep_OMP_SusC/RagA_CS"/>
</dbReference>
<comment type="caution">
    <text evidence="13">The sequence shown here is derived from an EMBL/GenBank/DDBJ whole genome shotgun (WGS) entry which is preliminary data.</text>
</comment>
<keyword evidence="13" id="KW-0675">Receptor</keyword>
<dbReference type="NCBIfam" id="TIGR04057">
    <property type="entry name" value="SusC_RagA_signa"/>
    <property type="match status" value="1"/>
</dbReference>
<keyword evidence="14" id="KW-1185">Reference proteome</keyword>
<evidence type="ECO:0000313" key="13">
    <source>
        <dbReference type="EMBL" id="CAH0999390.1"/>
    </source>
</evidence>
<keyword evidence="4 8" id="KW-0812">Transmembrane</keyword>
<evidence type="ECO:0000256" key="10">
    <source>
        <dbReference type="SAM" id="SignalP"/>
    </source>
</evidence>
<evidence type="ECO:0000256" key="6">
    <source>
        <dbReference type="ARBA" id="ARBA00023136"/>
    </source>
</evidence>
<evidence type="ECO:0000259" key="12">
    <source>
        <dbReference type="Pfam" id="PF07715"/>
    </source>
</evidence>
<keyword evidence="7 8" id="KW-0998">Cell outer membrane</keyword>
<evidence type="ECO:0000256" key="1">
    <source>
        <dbReference type="ARBA" id="ARBA00004571"/>
    </source>
</evidence>
<evidence type="ECO:0000313" key="14">
    <source>
        <dbReference type="Proteomes" id="UP000837803"/>
    </source>
</evidence>
<accession>A0ABM9AYM7</accession>
<evidence type="ECO:0000256" key="4">
    <source>
        <dbReference type="ARBA" id="ARBA00022692"/>
    </source>
</evidence>
<dbReference type="InterPro" id="IPR023996">
    <property type="entry name" value="TonB-dep_OMP_SusC/RagA"/>
</dbReference>
<feature type="domain" description="TonB-dependent receptor-like beta-barrel" evidence="11">
    <location>
        <begin position="379"/>
        <end position="764"/>
    </location>
</feature>
<feature type="signal peptide" evidence="10">
    <location>
        <begin position="1"/>
        <end position="22"/>
    </location>
</feature>
<evidence type="ECO:0000256" key="5">
    <source>
        <dbReference type="ARBA" id="ARBA00023077"/>
    </source>
</evidence>
<dbReference type="Pfam" id="PF13715">
    <property type="entry name" value="CarbopepD_reg_2"/>
    <property type="match status" value="1"/>
</dbReference>
<keyword evidence="6 8" id="KW-0472">Membrane</keyword>
<dbReference type="SUPFAM" id="SSF56935">
    <property type="entry name" value="Porins"/>
    <property type="match status" value="1"/>
</dbReference>
<dbReference type="Gene3D" id="2.170.130.10">
    <property type="entry name" value="TonB-dependent receptor, plug domain"/>
    <property type="match status" value="1"/>
</dbReference>
<dbReference type="NCBIfam" id="TIGR04056">
    <property type="entry name" value="OMP_RagA_SusC"/>
    <property type="match status" value="1"/>
</dbReference>
<organism evidence="13 14">
    <name type="scientific">Neolewinella maritima</name>
    <dbReference type="NCBI Taxonomy" id="1383882"/>
    <lineage>
        <taxon>Bacteria</taxon>
        <taxon>Pseudomonadati</taxon>
        <taxon>Bacteroidota</taxon>
        <taxon>Saprospiria</taxon>
        <taxon>Saprospirales</taxon>
        <taxon>Lewinellaceae</taxon>
        <taxon>Neolewinella</taxon>
    </lineage>
</organism>
<dbReference type="InterPro" id="IPR039426">
    <property type="entry name" value="TonB-dep_rcpt-like"/>
</dbReference>
<evidence type="ECO:0000256" key="2">
    <source>
        <dbReference type="ARBA" id="ARBA00022448"/>
    </source>
</evidence>
<name>A0ABM9AYM7_9BACT</name>
<comment type="subcellular location">
    <subcellularLocation>
        <location evidence="1 8">Cell outer membrane</location>
        <topology evidence="1 8">Multi-pass membrane protein</topology>
    </subcellularLocation>
</comment>
<dbReference type="InterPro" id="IPR012910">
    <property type="entry name" value="Plug_dom"/>
</dbReference>
<dbReference type="Gene3D" id="2.60.40.1120">
    <property type="entry name" value="Carboxypeptidase-like, regulatory domain"/>
    <property type="match status" value="1"/>
</dbReference>
<dbReference type="InterPro" id="IPR037066">
    <property type="entry name" value="Plug_dom_sf"/>
</dbReference>
<keyword evidence="2 8" id="KW-0813">Transport</keyword>
<evidence type="ECO:0000256" key="3">
    <source>
        <dbReference type="ARBA" id="ARBA00022452"/>
    </source>
</evidence>
<feature type="chain" id="PRO_5047515539" evidence="10">
    <location>
        <begin position="23"/>
        <end position="1019"/>
    </location>
</feature>
<dbReference type="PROSITE" id="PS52016">
    <property type="entry name" value="TONB_DEPENDENT_REC_3"/>
    <property type="match status" value="1"/>
</dbReference>
<gene>
    <name evidence="13" type="ORF">LEM8419_00688</name>
</gene>
<dbReference type="InterPro" id="IPR008969">
    <property type="entry name" value="CarboxyPept-like_regulatory"/>
</dbReference>
<protein>
    <submittedName>
        <fullName evidence="13">TonB-dependent receptor P39</fullName>
    </submittedName>
</protein>
<feature type="domain" description="TonB-dependent receptor plug" evidence="12">
    <location>
        <begin position="115"/>
        <end position="220"/>
    </location>
</feature>
<dbReference type="EMBL" id="CAKLPZ010000001">
    <property type="protein sequence ID" value="CAH0999390.1"/>
    <property type="molecule type" value="Genomic_DNA"/>
</dbReference>
<evidence type="ECO:0000256" key="7">
    <source>
        <dbReference type="ARBA" id="ARBA00023237"/>
    </source>
</evidence>
<evidence type="ECO:0000259" key="11">
    <source>
        <dbReference type="Pfam" id="PF00593"/>
    </source>
</evidence>
<proteinExistence type="inferred from homology"/>
<dbReference type="Pfam" id="PF00593">
    <property type="entry name" value="TonB_dep_Rec_b-barrel"/>
    <property type="match status" value="1"/>
</dbReference>
<dbReference type="SUPFAM" id="SSF49464">
    <property type="entry name" value="Carboxypeptidase regulatory domain-like"/>
    <property type="match status" value="1"/>
</dbReference>
<dbReference type="RefSeq" id="WP_238749575.1">
    <property type="nucleotide sequence ID" value="NZ_CAKLPZ010000001.1"/>
</dbReference>
<sequence>MLTTTRTLLLLCSLLSTVGLLAQGSIRGTVTSEDNEPLIGVSVVQVGTTNGIVTDLDGNYSLNLVDGSKTVRFSYTGFAPQEIEVGSQTVIDVVLGGNSALLDEIVVIGYGTERKRDVLGSIASVDEEQITQTTPVNAFDAIQGRLSGVQISTNGGPGAGSEIRIRGTSTFGGGVEPLYVVDGQQLDNIDNLNPNDIASIEVLKDGASAAIYGSKSANGVVIITTKGGTSGKTTLEINHSTGISDVSSLIPISNTRQRVLFEQQRSGGIGTGTDRDSLSARFQQEVDIQDLILQTGVRNQSGISLSGGGENSRFYWNTGYLTEDGVVLNSGYNRINTSLKVDFDLSRVISAGTRINASYEKQNGLNENTVFRQLSERPAYLPVRDGNGDLFPTVFGRQNPLGEALETTADDRNFRSTLFSYIEFKILPELAFRSTLGINYRQRKRNDFEPTIVRNIGQPPTGRERQDLDYDIQNENYLTYTKKFGDHNVSALLGMQTQRWTSEYSELRAVSFASDLIRTFNNVAELNTGATRTLKDGHSLLSYFSRLSYNYKGKYLLAGTLRRDGSSRFGTDQPYGNFPSVSLGWRISAEPFMDGMRGTVSDLKLRASYAVTGNERIGNYDAQFLYTPGFIYNGVNGVAPTQLSNPDLGWENTEQVNFGLDLELLEGRFTATADYYVKTTDRLLYEVPLPEETGFSSARQNIGSVENKGIELTLGGTPLKVGDFRWYTSFNIATNENEVLLLADPDGFQDDEFIIQVGESIGNIYGFINTGIFPYDESNAFTADGTRLTPNFDGDGSFTNYTLNGQVYQGEVNQLRAAGRVLGGGDVIWKDLNGDFTIDNTNDRSVIGNGLPKFFGGFFNEFTYRNLSFSFLFDYNFGNDIYRNYDDRRNTATSFGATPHPDRIDGAWLQPGDEVEYPSLDRRRSQNRIGLDSYYLSEGDYIKLRNIRFNYNLPTTITNRLGWLDGLSVNLSINSPITWTNYEGYNPELGSRGSALQPGIDNLRYPNKTEYIFGIKVRL</sequence>
<evidence type="ECO:0000256" key="8">
    <source>
        <dbReference type="PROSITE-ProRule" id="PRU01360"/>
    </source>
</evidence>
<dbReference type="InterPro" id="IPR000531">
    <property type="entry name" value="Beta-barrel_TonB"/>
</dbReference>
<comment type="similarity">
    <text evidence="8 9">Belongs to the TonB-dependent receptor family.</text>
</comment>
<dbReference type="Proteomes" id="UP000837803">
    <property type="component" value="Unassembled WGS sequence"/>
</dbReference>
<keyword evidence="10" id="KW-0732">Signal</keyword>
<dbReference type="InterPro" id="IPR036942">
    <property type="entry name" value="Beta-barrel_TonB_sf"/>
</dbReference>
<dbReference type="Gene3D" id="2.40.170.20">
    <property type="entry name" value="TonB-dependent receptor, beta-barrel domain"/>
    <property type="match status" value="1"/>
</dbReference>
<evidence type="ECO:0000256" key="9">
    <source>
        <dbReference type="RuleBase" id="RU003357"/>
    </source>
</evidence>
<dbReference type="Pfam" id="PF07715">
    <property type="entry name" value="Plug"/>
    <property type="match status" value="1"/>
</dbReference>